<dbReference type="SUPFAM" id="SSF52540">
    <property type="entry name" value="P-loop containing nucleoside triphosphate hydrolases"/>
    <property type="match status" value="1"/>
</dbReference>
<keyword evidence="2 5" id="KW-0545">Nucleotide biosynthesis</keyword>
<feature type="binding site" evidence="5">
    <location>
        <position position="133"/>
    </location>
    <ligand>
        <name>AMP</name>
        <dbReference type="ChEBI" id="CHEBI:456215"/>
    </ligand>
</feature>
<dbReference type="PRINTS" id="PR00094">
    <property type="entry name" value="ADENYLTKNASE"/>
</dbReference>
<dbReference type="NCBIfam" id="NF011104">
    <property type="entry name" value="PRK14531.1"/>
    <property type="match status" value="1"/>
</dbReference>
<dbReference type="InterPro" id="IPR000850">
    <property type="entry name" value="Adenylat/UMP-CMP_kin"/>
</dbReference>
<evidence type="ECO:0000256" key="2">
    <source>
        <dbReference type="ARBA" id="ARBA00022727"/>
    </source>
</evidence>
<evidence type="ECO:0000256" key="4">
    <source>
        <dbReference type="ARBA" id="ARBA00022777"/>
    </source>
</evidence>
<dbReference type="PANTHER" id="PTHR23359">
    <property type="entry name" value="NUCLEOTIDE KINASE"/>
    <property type="match status" value="1"/>
</dbReference>
<evidence type="ECO:0000256" key="6">
    <source>
        <dbReference type="RuleBase" id="RU003330"/>
    </source>
</evidence>
<protein>
    <recommendedName>
        <fullName evidence="5 7">Adenylate kinase</fullName>
        <shortName evidence="5">AK</shortName>
        <ecNumber evidence="5 7">2.7.4.3</ecNumber>
    </recommendedName>
    <alternativeName>
        <fullName evidence="5">ATP-AMP transphosphorylase</fullName>
    </alternativeName>
    <alternativeName>
        <fullName evidence="5">ATP:AMP phosphotransferase</fullName>
    </alternativeName>
    <alternativeName>
        <fullName evidence="5">Adenylate monophosphate kinase</fullName>
    </alternativeName>
</protein>
<comment type="caution">
    <text evidence="5">Lacks conserved residue(s) required for the propagation of feature annotation.</text>
</comment>
<comment type="similarity">
    <text evidence="5 6">Belongs to the adenylate kinase family.</text>
</comment>
<dbReference type="RefSeq" id="WP_212987568.1">
    <property type="nucleotide sequence ID" value="NZ_BAABEA010000044.1"/>
</dbReference>
<dbReference type="CDD" id="cd01428">
    <property type="entry name" value="ADK"/>
    <property type="match status" value="1"/>
</dbReference>
<reference evidence="8" key="1">
    <citation type="submission" date="2021-03" db="EMBL/GenBank/DDBJ databases">
        <title>Whole genome shotgun sequence of Actinoplanes auranticolor NBRC 12245.</title>
        <authorList>
            <person name="Komaki H."/>
            <person name="Tamura T."/>
        </authorList>
    </citation>
    <scope>NUCLEOTIDE SEQUENCE</scope>
    <source>
        <strain evidence="8">NBRC 12245</strain>
    </source>
</reference>
<dbReference type="EC" id="2.7.4.3" evidence="5 7"/>
<feature type="binding site" evidence="5">
    <location>
        <position position="92"/>
    </location>
    <ligand>
        <name>AMP</name>
        <dbReference type="ChEBI" id="CHEBI:456215"/>
    </ligand>
</feature>
<keyword evidence="1 5" id="KW-0808">Transferase</keyword>
<feature type="binding site" evidence="5">
    <location>
        <position position="31"/>
    </location>
    <ligand>
        <name>AMP</name>
        <dbReference type="ChEBI" id="CHEBI:456215"/>
    </ligand>
</feature>
<gene>
    <name evidence="8" type="primary">adk_2</name>
    <name evidence="5" type="synonym">adk</name>
    <name evidence="8" type="ORF">Aau02nite_14900</name>
</gene>
<feature type="region of interest" description="NMP" evidence="5">
    <location>
        <begin position="30"/>
        <end position="59"/>
    </location>
</feature>
<dbReference type="GO" id="GO:0044209">
    <property type="term" value="P:AMP salvage"/>
    <property type="evidence" value="ECO:0007669"/>
    <property type="project" value="UniProtKB-UniRule"/>
</dbReference>
<feature type="binding site" evidence="5">
    <location>
        <position position="127"/>
    </location>
    <ligand>
        <name>ATP</name>
        <dbReference type="ChEBI" id="CHEBI:30616"/>
    </ligand>
</feature>
<dbReference type="Proteomes" id="UP000681340">
    <property type="component" value="Unassembled WGS sequence"/>
</dbReference>
<dbReference type="GO" id="GO:0004017">
    <property type="term" value="F:AMP kinase activity"/>
    <property type="evidence" value="ECO:0007669"/>
    <property type="project" value="UniProtKB-UniRule"/>
</dbReference>
<dbReference type="Gene3D" id="3.40.50.300">
    <property type="entry name" value="P-loop containing nucleotide triphosphate hydrolases"/>
    <property type="match status" value="1"/>
</dbReference>
<accession>A0A919VJC7</accession>
<feature type="binding site" evidence="5">
    <location>
        <begin position="57"/>
        <end position="59"/>
    </location>
    <ligand>
        <name>AMP</name>
        <dbReference type="ChEBI" id="CHEBI:456215"/>
    </ligand>
</feature>
<comment type="function">
    <text evidence="5">Catalyzes the reversible transfer of the terminal phosphate group between ATP and AMP. Plays an important role in cellular energy homeostasis and in adenine nucleotide metabolism.</text>
</comment>
<dbReference type="EMBL" id="BOQL01000015">
    <property type="protein sequence ID" value="GIM65123.1"/>
    <property type="molecule type" value="Genomic_DNA"/>
</dbReference>
<keyword evidence="5" id="KW-0963">Cytoplasm</keyword>
<evidence type="ECO:0000256" key="7">
    <source>
        <dbReference type="RuleBase" id="RU003331"/>
    </source>
</evidence>
<proteinExistence type="inferred from homology"/>
<feature type="binding site" evidence="5">
    <location>
        <position position="144"/>
    </location>
    <ligand>
        <name>AMP</name>
        <dbReference type="ChEBI" id="CHEBI:456215"/>
    </ligand>
</feature>
<evidence type="ECO:0000313" key="8">
    <source>
        <dbReference type="EMBL" id="GIM65123.1"/>
    </source>
</evidence>
<dbReference type="AlphaFoldDB" id="A0A919VJC7"/>
<evidence type="ECO:0000256" key="3">
    <source>
        <dbReference type="ARBA" id="ARBA00022741"/>
    </source>
</evidence>
<dbReference type="InterPro" id="IPR027417">
    <property type="entry name" value="P-loop_NTPase"/>
</dbReference>
<comment type="subunit">
    <text evidence="5 7">Monomer.</text>
</comment>
<dbReference type="HAMAP" id="MF_00235">
    <property type="entry name" value="Adenylate_kinase_Adk"/>
    <property type="match status" value="1"/>
</dbReference>
<feature type="binding site" evidence="5">
    <location>
        <begin position="10"/>
        <end position="15"/>
    </location>
    <ligand>
        <name>ATP</name>
        <dbReference type="ChEBI" id="CHEBI:30616"/>
    </ligand>
</feature>
<keyword evidence="4 5" id="KW-0418">Kinase</keyword>
<dbReference type="NCBIfam" id="NF001381">
    <property type="entry name" value="PRK00279.1-3"/>
    <property type="match status" value="1"/>
</dbReference>
<keyword evidence="9" id="KW-1185">Reference proteome</keyword>
<comment type="caution">
    <text evidence="8">The sequence shown here is derived from an EMBL/GenBank/DDBJ whole genome shotgun (WGS) entry which is preliminary data.</text>
</comment>
<evidence type="ECO:0000313" key="9">
    <source>
        <dbReference type="Proteomes" id="UP000681340"/>
    </source>
</evidence>
<keyword evidence="3 5" id="KW-0547">Nucleotide-binding</keyword>
<feature type="binding site" evidence="5">
    <location>
        <position position="172"/>
    </location>
    <ligand>
        <name>ATP</name>
        <dbReference type="ChEBI" id="CHEBI:30616"/>
    </ligand>
</feature>
<comment type="subcellular location">
    <subcellularLocation>
        <location evidence="5 7">Cytoplasm</location>
    </subcellularLocation>
</comment>
<dbReference type="GO" id="GO:0005524">
    <property type="term" value="F:ATP binding"/>
    <property type="evidence" value="ECO:0007669"/>
    <property type="project" value="UniProtKB-UniRule"/>
</dbReference>
<comment type="pathway">
    <text evidence="5">Purine metabolism; AMP biosynthesis via salvage pathway; AMP from ADP: step 1/1.</text>
</comment>
<dbReference type="Pfam" id="PF00406">
    <property type="entry name" value="ADK"/>
    <property type="match status" value="1"/>
</dbReference>
<name>A0A919VJC7_9ACTN</name>
<dbReference type="NCBIfam" id="NF011100">
    <property type="entry name" value="PRK14527.1"/>
    <property type="match status" value="1"/>
</dbReference>
<evidence type="ECO:0000256" key="1">
    <source>
        <dbReference type="ARBA" id="ARBA00022679"/>
    </source>
</evidence>
<evidence type="ECO:0000256" key="5">
    <source>
        <dbReference type="HAMAP-Rule" id="MF_00235"/>
    </source>
</evidence>
<comment type="catalytic activity">
    <reaction evidence="5 7">
        <text>AMP + ATP = 2 ADP</text>
        <dbReference type="Rhea" id="RHEA:12973"/>
        <dbReference type="ChEBI" id="CHEBI:30616"/>
        <dbReference type="ChEBI" id="CHEBI:456215"/>
        <dbReference type="ChEBI" id="CHEBI:456216"/>
        <dbReference type="EC" id="2.7.4.3"/>
    </reaction>
</comment>
<dbReference type="GO" id="GO:0005737">
    <property type="term" value="C:cytoplasm"/>
    <property type="evidence" value="ECO:0007669"/>
    <property type="project" value="UniProtKB-SubCell"/>
</dbReference>
<feature type="binding site" evidence="5">
    <location>
        <position position="36"/>
    </location>
    <ligand>
        <name>AMP</name>
        <dbReference type="ChEBI" id="CHEBI:456215"/>
    </ligand>
</feature>
<sequence>MRVLLVAPPGAGKGTQGALIATHFNVPHIATGDLLRDHVARQTPLGVAVQAHLDRGELVPDDIVLDMVRTAFLDAKEQGGYVLDGMPRNMAQARALYQVGKSLDMTANVALHLKADDDELIRRLLARAALEHRSDDTEEVIRRRLALYHEVTYPIVEWYSSRGILVSVDAMRPVAQVAHQVLTALEAMSSLVDLVPENARRSIDLTGLGAAFGENRPARPEKAAEAT</sequence>
<keyword evidence="5 7" id="KW-0067">ATP-binding</keyword>
<comment type="domain">
    <text evidence="5">Consists of three domains, a large central CORE domain and two small peripheral domains, NMPbind and LID, which undergo movements during catalysis. The LID domain closes over the site of phosphoryl transfer upon ATP binding. Assembling and dissambling the active center during each catalytic cycle provides an effective means to prevent ATP hydrolysis.</text>
</comment>
<organism evidence="8 9">
    <name type="scientific">Actinoplanes auranticolor</name>
    <dbReference type="NCBI Taxonomy" id="47988"/>
    <lineage>
        <taxon>Bacteria</taxon>
        <taxon>Bacillati</taxon>
        <taxon>Actinomycetota</taxon>
        <taxon>Actinomycetes</taxon>
        <taxon>Micromonosporales</taxon>
        <taxon>Micromonosporaceae</taxon>
        <taxon>Actinoplanes</taxon>
    </lineage>
</organism>